<keyword evidence="1" id="KW-1133">Transmembrane helix</keyword>
<keyword evidence="1" id="KW-0472">Membrane</keyword>
<organism evidence="2 3">
    <name type="scientific">Lelliottia nimipressuralis</name>
    <dbReference type="NCBI Taxonomy" id="69220"/>
    <lineage>
        <taxon>Bacteria</taxon>
        <taxon>Pseudomonadati</taxon>
        <taxon>Pseudomonadota</taxon>
        <taxon>Gammaproteobacteria</taxon>
        <taxon>Enterobacterales</taxon>
        <taxon>Enterobacteriaceae</taxon>
        <taxon>Lelliottia</taxon>
    </lineage>
</organism>
<evidence type="ECO:0000313" key="2">
    <source>
        <dbReference type="EMBL" id="MBF4180614.1"/>
    </source>
</evidence>
<reference evidence="2 3" key="1">
    <citation type="submission" date="2020-11" db="EMBL/GenBank/DDBJ databases">
        <title>Identification of Lelliottia nimipressuralis from Wound Infection by Whole Genome-Based Bacterial Identification.</title>
        <authorList>
            <person name="Navarathna D.H."/>
            <person name="Choi H."/>
            <person name="Jinadatha C."/>
            <person name="Chatterjee P."/>
            <person name="Hwang M."/>
        </authorList>
    </citation>
    <scope>NUCLEOTIDE SEQUENCE [LARGE SCALE GENOMIC DNA]</scope>
    <source>
        <strain evidence="2 3">DN2020</strain>
    </source>
</reference>
<protein>
    <submittedName>
        <fullName evidence="2">Uncharacterized protein</fullName>
    </submittedName>
</protein>
<evidence type="ECO:0000256" key="1">
    <source>
        <dbReference type="SAM" id="Phobius"/>
    </source>
</evidence>
<proteinExistence type="predicted"/>
<evidence type="ECO:0000313" key="3">
    <source>
        <dbReference type="Proteomes" id="UP000628560"/>
    </source>
</evidence>
<dbReference type="AlphaFoldDB" id="A0ABD4KFQ1"/>
<accession>A0ABD4KFQ1</accession>
<feature type="transmembrane region" description="Helical" evidence="1">
    <location>
        <begin position="26"/>
        <end position="46"/>
    </location>
</feature>
<name>A0ABD4KFQ1_9ENTR</name>
<comment type="caution">
    <text evidence="2">The sequence shown here is derived from an EMBL/GenBank/DDBJ whole genome shotgun (WGS) entry which is preliminary data.</text>
</comment>
<sequence length="346" mass="38432">MAIVECISSNGSLKGMLTCLQAGESLSGLAFVALGLGLWIVAQLSVERGQKKAAAREMKYDLPVSVPSVFGSPAHAEAVYRSANQDYYQLMLAEMEKALFAQGYELTRDRLQQVVADGETQRTVARAVYIARERYLAPNQPEHELAEKATMASSDGYCARWLSLLITGSERQGWYITRRREGDAEELTDWQKRMWPVRQVVIVVTSESSVITRDLVRVLNEAVERVSYTPFPDNDNMLSLCTVPVTFPGLQVTLERQLCRTPPGFFPEGAGQNVPEELARSIKVPQDGEKRVVAVFAQITSPHSTELLVRYLHAAAERISAGEEHAADYDDDSGYAFIVTRSLKSH</sequence>
<dbReference type="RefSeq" id="WP_194514421.1">
    <property type="nucleotide sequence ID" value="NZ_JADIXP010000023.1"/>
</dbReference>
<dbReference type="EMBL" id="JADIXP010000023">
    <property type="protein sequence ID" value="MBF4180614.1"/>
    <property type="molecule type" value="Genomic_DNA"/>
</dbReference>
<keyword evidence="1" id="KW-0812">Transmembrane</keyword>
<dbReference type="Proteomes" id="UP000628560">
    <property type="component" value="Unassembled WGS sequence"/>
</dbReference>
<gene>
    <name evidence="2" type="ORF">ISP11_22405</name>
</gene>